<name>A0ABS2HLW8_9VIBR</name>
<organism evidence="3 4">
    <name type="scientific">Vibrio ulleungensis</name>
    <dbReference type="NCBI Taxonomy" id="2807619"/>
    <lineage>
        <taxon>Bacteria</taxon>
        <taxon>Pseudomonadati</taxon>
        <taxon>Pseudomonadota</taxon>
        <taxon>Gammaproteobacteria</taxon>
        <taxon>Vibrionales</taxon>
        <taxon>Vibrionaceae</taxon>
        <taxon>Vibrio</taxon>
    </lineage>
</organism>
<proteinExistence type="predicted"/>
<dbReference type="PANTHER" id="PTHR43364">
    <property type="entry name" value="NADH-SPECIFIC METHYLGLYOXAL REDUCTASE-RELATED"/>
    <property type="match status" value="1"/>
</dbReference>
<evidence type="ECO:0000313" key="4">
    <source>
        <dbReference type="Proteomes" id="UP000809621"/>
    </source>
</evidence>
<dbReference type="InterPro" id="IPR023210">
    <property type="entry name" value="NADP_OxRdtase_dom"/>
</dbReference>
<dbReference type="SUPFAM" id="SSF51430">
    <property type="entry name" value="NAD(P)-linked oxidoreductase"/>
    <property type="match status" value="1"/>
</dbReference>
<dbReference type="InterPro" id="IPR036812">
    <property type="entry name" value="NAD(P)_OxRdtase_dom_sf"/>
</dbReference>
<reference evidence="3 4" key="1">
    <citation type="submission" date="2021-02" db="EMBL/GenBank/DDBJ databases">
        <authorList>
            <person name="Park J.-S."/>
        </authorList>
    </citation>
    <scope>NUCLEOTIDE SEQUENCE [LARGE SCALE GENOMIC DNA]</scope>
    <source>
        <strain evidence="3 4">188UL20-2</strain>
    </source>
</reference>
<dbReference type="Proteomes" id="UP000809621">
    <property type="component" value="Unassembled WGS sequence"/>
</dbReference>
<dbReference type="RefSeq" id="WP_205158759.1">
    <property type="nucleotide sequence ID" value="NZ_JAFEUM010000004.1"/>
</dbReference>
<evidence type="ECO:0000256" key="1">
    <source>
        <dbReference type="ARBA" id="ARBA00023002"/>
    </source>
</evidence>
<dbReference type="PANTHER" id="PTHR43364:SF4">
    <property type="entry name" value="NAD(P)-LINKED OXIDOREDUCTASE SUPERFAMILY PROTEIN"/>
    <property type="match status" value="1"/>
</dbReference>
<evidence type="ECO:0000259" key="2">
    <source>
        <dbReference type="Pfam" id="PF00248"/>
    </source>
</evidence>
<sequence length="322" mass="35664">MDNRRFGDMELSPLGLGCWAIGGPFWEGDKPLGWGEVNDKESISAIHAGLDAGINLIDTANIYGAGHSEYVVGKAIKHRRDKVIVSSKFGFDADEKTKQMKGVFTQPHEIEAMCENSLRRLGTDYLDIYFLHLNDHPIDEVEHIQATLENLVTAGKIRRYGWSTDFADRAQHFAQQDNCSAIQFELNVLSDNSELVAVCERNNVAGFNRGPLAMGLLGGKYDNGGTLSESDVRKISPDWMKYFHDGVPSPELLKKLGLIREILTSNGRTVSQGALAWLWARSPNSVPIPGFRTVEQSLSNAKAMEFGPLAASQMEEIARLLR</sequence>
<dbReference type="InterPro" id="IPR050523">
    <property type="entry name" value="AKR_Detox_Biosynth"/>
</dbReference>
<keyword evidence="1" id="KW-0560">Oxidoreductase</keyword>
<accession>A0ABS2HLW8</accession>
<dbReference type="EMBL" id="JAFEUM010000004">
    <property type="protein sequence ID" value="MBM7037208.1"/>
    <property type="molecule type" value="Genomic_DNA"/>
</dbReference>
<evidence type="ECO:0000313" key="3">
    <source>
        <dbReference type="EMBL" id="MBM7037208.1"/>
    </source>
</evidence>
<dbReference type="Pfam" id="PF00248">
    <property type="entry name" value="Aldo_ket_red"/>
    <property type="match status" value="1"/>
</dbReference>
<feature type="domain" description="NADP-dependent oxidoreductase" evidence="2">
    <location>
        <begin position="14"/>
        <end position="320"/>
    </location>
</feature>
<comment type="caution">
    <text evidence="3">The sequence shown here is derived from an EMBL/GenBank/DDBJ whole genome shotgun (WGS) entry which is preliminary data.</text>
</comment>
<keyword evidence="4" id="KW-1185">Reference proteome</keyword>
<dbReference type="Gene3D" id="3.20.20.100">
    <property type="entry name" value="NADP-dependent oxidoreductase domain"/>
    <property type="match status" value="1"/>
</dbReference>
<gene>
    <name evidence="3" type="ORF">JQC93_12405</name>
</gene>
<protein>
    <submittedName>
        <fullName evidence="3">Aldo/keto reductase</fullName>
    </submittedName>
</protein>